<sequence length="253" mass="27585">MHRQDFHKLFKSPGPVVLPVIHVLDSEQTERNLRIAMQAGAPGVLLINHDISVEAFLPIIRSARARFPSAWIGVNFLAVTGKAAFPILGELQREGVAVDAYWADDACLNEMEPVDNQKDAAEIEAIRKASGWEGLYMGGTCFKKQREVAPEHYEVSARIAVSWMDVVTTSGIATGHAPELEKIETFRRGVGDAALALASGITPENAPVFAPLVDCFIVGTGISYEGDFHNLDPERLARLLAFTRRQGEAPLPA</sequence>
<dbReference type="Proteomes" id="UP001597173">
    <property type="component" value="Unassembled WGS sequence"/>
</dbReference>
<keyword evidence="2" id="KW-1185">Reference proteome</keyword>
<reference evidence="2" key="1">
    <citation type="journal article" date="2019" name="Int. J. Syst. Evol. Microbiol.">
        <title>The Global Catalogue of Microorganisms (GCM) 10K type strain sequencing project: providing services to taxonomists for standard genome sequencing and annotation.</title>
        <authorList>
            <consortium name="The Broad Institute Genomics Platform"/>
            <consortium name="The Broad Institute Genome Sequencing Center for Infectious Disease"/>
            <person name="Wu L."/>
            <person name="Ma J."/>
        </authorList>
    </citation>
    <scope>NUCLEOTIDE SEQUENCE [LARGE SCALE GENOMIC DNA]</scope>
    <source>
        <strain evidence="2">CCUG 55609</strain>
    </source>
</reference>
<gene>
    <name evidence="1" type="ORF">ACFQ33_21045</name>
</gene>
<dbReference type="InterPro" id="IPR011060">
    <property type="entry name" value="RibuloseP-bd_barrel"/>
</dbReference>
<protein>
    <recommendedName>
        <fullName evidence="3">Adenine phosphoribosyltransferase</fullName>
    </recommendedName>
</protein>
<proteinExistence type="predicted"/>
<dbReference type="SUPFAM" id="SSF51366">
    <property type="entry name" value="Ribulose-phoshate binding barrel"/>
    <property type="match status" value="1"/>
</dbReference>
<evidence type="ECO:0000313" key="1">
    <source>
        <dbReference type="EMBL" id="MFD1330373.1"/>
    </source>
</evidence>
<comment type="caution">
    <text evidence="1">The sequence shown here is derived from an EMBL/GenBank/DDBJ whole genome shotgun (WGS) entry which is preliminary data.</text>
</comment>
<accession>A0ABW3Z288</accession>
<dbReference type="EMBL" id="JBHTNF010000029">
    <property type="protein sequence ID" value="MFD1330373.1"/>
    <property type="molecule type" value="Genomic_DNA"/>
</dbReference>
<evidence type="ECO:0008006" key="3">
    <source>
        <dbReference type="Google" id="ProtNLM"/>
    </source>
</evidence>
<name>A0ABW3Z288_MYCRA</name>
<organism evidence="1 2">
    <name type="scientific">Mycoplana ramosa</name>
    <name type="common">Mycoplana bullata</name>
    <dbReference type="NCBI Taxonomy" id="40837"/>
    <lineage>
        <taxon>Bacteria</taxon>
        <taxon>Pseudomonadati</taxon>
        <taxon>Pseudomonadota</taxon>
        <taxon>Alphaproteobacteria</taxon>
        <taxon>Hyphomicrobiales</taxon>
        <taxon>Rhizobiaceae</taxon>
        <taxon>Mycoplana</taxon>
    </lineage>
</organism>
<dbReference type="RefSeq" id="WP_374836312.1">
    <property type="nucleotide sequence ID" value="NZ_JBHEEW010000002.1"/>
</dbReference>
<evidence type="ECO:0000313" key="2">
    <source>
        <dbReference type="Proteomes" id="UP001597173"/>
    </source>
</evidence>